<keyword evidence="6" id="KW-0282">Flagellum</keyword>
<gene>
    <name evidence="6" type="ORF">NP165_08995</name>
</gene>
<comment type="subcellular location">
    <subcellularLocation>
        <location evidence="1">Cytoplasm</location>
        <location evidence="1">Cytosol</location>
    </subcellularLocation>
</comment>
<dbReference type="InterPro" id="IPR008622">
    <property type="entry name" value="FliT"/>
</dbReference>
<dbReference type="EMBL" id="CP102096">
    <property type="protein sequence ID" value="UUM29849.1"/>
    <property type="molecule type" value="Genomic_DNA"/>
</dbReference>
<protein>
    <recommendedName>
        <fullName evidence="5">Flagellar protein FliT</fullName>
    </recommendedName>
</protein>
<reference evidence="6" key="1">
    <citation type="submission" date="2022-07" db="EMBL/GenBank/DDBJ databases">
        <title>Complete genome of Vibrio japonicus strain JCM 31412T and phylogenomic assessment of the Nereis clade of the genus Vibrio.</title>
        <authorList>
            <person name="Shlafstein M.D."/>
            <person name="Emsley S.A."/>
            <person name="Ushijima B."/>
            <person name="Videau P."/>
            <person name="Saw J.H."/>
        </authorList>
    </citation>
    <scope>NUCLEOTIDE SEQUENCE</scope>
    <source>
        <strain evidence="6">JCM 31412</strain>
    </source>
</reference>
<evidence type="ECO:0000313" key="6">
    <source>
        <dbReference type="EMBL" id="UUM29849.1"/>
    </source>
</evidence>
<evidence type="ECO:0000256" key="4">
    <source>
        <dbReference type="ARBA" id="ARBA00023186"/>
    </source>
</evidence>
<name>A0ABY5LCW6_9VIBR</name>
<evidence type="ECO:0000256" key="2">
    <source>
        <dbReference type="ARBA" id="ARBA00022490"/>
    </source>
</evidence>
<keyword evidence="4" id="KW-0143">Chaperone</keyword>
<evidence type="ECO:0000256" key="5">
    <source>
        <dbReference type="ARBA" id="ARBA00093797"/>
    </source>
</evidence>
<accession>A0ABY5LCW6</accession>
<dbReference type="RefSeq" id="WP_257083638.1">
    <property type="nucleotide sequence ID" value="NZ_CP102096.1"/>
</dbReference>
<evidence type="ECO:0000256" key="3">
    <source>
        <dbReference type="ARBA" id="ARBA00022795"/>
    </source>
</evidence>
<dbReference type="Pfam" id="PF05400">
    <property type="entry name" value="FliT"/>
    <property type="match status" value="1"/>
</dbReference>
<evidence type="ECO:0000256" key="1">
    <source>
        <dbReference type="ARBA" id="ARBA00004514"/>
    </source>
</evidence>
<keyword evidence="6" id="KW-0969">Cilium</keyword>
<sequence>MHLHSEFERYLTNLGDLNHNMKGCLASEELNTEEIARLVDTREQLLLKLLQLIRQDAQLVDSEGWQNAIHETQVITELMQNKTSEIALSLRKYQQGKRSVQQYKKFI</sequence>
<keyword evidence="7" id="KW-1185">Reference proteome</keyword>
<organism evidence="6 7">
    <name type="scientific">Vibrio japonicus</name>
    <dbReference type="NCBI Taxonomy" id="1824638"/>
    <lineage>
        <taxon>Bacteria</taxon>
        <taxon>Pseudomonadati</taxon>
        <taxon>Pseudomonadota</taxon>
        <taxon>Gammaproteobacteria</taxon>
        <taxon>Vibrionales</taxon>
        <taxon>Vibrionaceae</taxon>
        <taxon>Vibrio</taxon>
    </lineage>
</organism>
<proteinExistence type="predicted"/>
<keyword evidence="2" id="KW-0963">Cytoplasm</keyword>
<keyword evidence="3" id="KW-1005">Bacterial flagellum biogenesis</keyword>
<keyword evidence="6" id="KW-0966">Cell projection</keyword>
<evidence type="ECO:0000313" key="7">
    <source>
        <dbReference type="Proteomes" id="UP001058602"/>
    </source>
</evidence>
<dbReference type="Proteomes" id="UP001058602">
    <property type="component" value="Chromosome 1"/>
</dbReference>